<dbReference type="GO" id="GO:0004758">
    <property type="term" value="F:serine C-palmitoyltransferase activity"/>
    <property type="evidence" value="ECO:0007669"/>
    <property type="project" value="TreeGrafter"/>
</dbReference>
<keyword evidence="3" id="KW-0472">Membrane</keyword>
<keyword evidence="3" id="KW-0812">Transmembrane</keyword>
<keyword evidence="6" id="KW-1185">Reference proteome</keyword>
<dbReference type="OMA" id="MFGSNAY"/>
<dbReference type="AlphaFoldDB" id="K3X408"/>
<dbReference type="InterPro" id="IPR004839">
    <property type="entry name" value="Aminotransferase_I/II_large"/>
</dbReference>
<dbReference type="PANTHER" id="PTHR13693">
    <property type="entry name" value="CLASS II AMINOTRANSFERASE/8-AMINO-7-OXONONANOATE SYNTHASE"/>
    <property type="match status" value="1"/>
</dbReference>
<comment type="cofactor">
    <cofactor evidence="1">
        <name>pyridoxal 5'-phosphate</name>
        <dbReference type="ChEBI" id="CHEBI:597326"/>
    </cofactor>
</comment>
<dbReference type="CDD" id="cd06454">
    <property type="entry name" value="KBL_like"/>
    <property type="match status" value="1"/>
</dbReference>
<dbReference type="SUPFAM" id="SSF53383">
    <property type="entry name" value="PLP-dependent transferases"/>
    <property type="match status" value="1"/>
</dbReference>
<accession>K3X408</accession>
<dbReference type="GO" id="GO:0017059">
    <property type="term" value="C:serine palmitoyltransferase complex"/>
    <property type="evidence" value="ECO:0007669"/>
    <property type="project" value="TreeGrafter"/>
</dbReference>
<dbReference type="InterPro" id="IPR050087">
    <property type="entry name" value="AON_synthase_class-II"/>
</dbReference>
<dbReference type="VEuPathDB" id="FungiDB:PYU1_G011931"/>
<reference evidence="6" key="1">
    <citation type="journal article" date="2010" name="Genome Biol.">
        <title>Genome sequence of the necrotrophic plant pathogen Pythium ultimum reveals original pathogenicity mechanisms and effector repertoire.</title>
        <authorList>
            <person name="Levesque C.A."/>
            <person name="Brouwer H."/>
            <person name="Cano L."/>
            <person name="Hamilton J.P."/>
            <person name="Holt C."/>
            <person name="Huitema E."/>
            <person name="Raffaele S."/>
            <person name="Robideau G.P."/>
            <person name="Thines M."/>
            <person name="Win J."/>
            <person name="Zerillo M.M."/>
            <person name="Beakes G.W."/>
            <person name="Boore J.L."/>
            <person name="Busam D."/>
            <person name="Dumas B."/>
            <person name="Ferriera S."/>
            <person name="Fuerstenberg S.I."/>
            <person name="Gachon C.M."/>
            <person name="Gaulin E."/>
            <person name="Govers F."/>
            <person name="Grenville-Briggs L."/>
            <person name="Horner N."/>
            <person name="Hostetler J."/>
            <person name="Jiang R.H."/>
            <person name="Johnson J."/>
            <person name="Krajaejun T."/>
            <person name="Lin H."/>
            <person name="Meijer H.J."/>
            <person name="Moore B."/>
            <person name="Morris P."/>
            <person name="Phuntmart V."/>
            <person name="Puiu D."/>
            <person name="Shetty J."/>
            <person name="Stajich J.E."/>
            <person name="Tripathy S."/>
            <person name="Wawra S."/>
            <person name="van West P."/>
            <person name="Whitty B.R."/>
            <person name="Coutinho P.M."/>
            <person name="Henrissat B."/>
            <person name="Martin F."/>
            <person name="Thomas P.D."/>
            <person name="Tyler B.M."/>
            <person name="De Vries R.P."/>
            <person name="Kamoun S."/>
            <person name="Yandell M."/>
            <person name="Tisserat N."/>
            <person name="Buell C.R."/>
        </authorList>
    </citation>
    <scope>NUCLEOTIDE SEQUENCE</scope>
    <source>
        <strain evidence="6">DAOM:BR144</strain>
    </source>
</reference>
<dbReference type="EMBL" id="GL376621">
    <property type="status" value="NOT_ANNOTATED_CDS"/>
    <property type="molecule type" value="Genomic_DNA"/>
</dbReference>
<evidence type="ECO:0000256" key="1">
    <source>
        <dbReference type="ARBA" id="ARBA00001933"/>
    </source>
</evidence>
<dbReference type="InterPro" id="IPR015421">
    <property type="entry name" value="PyrdxlP-dep_Trfase_major"/>
</dbReference>
<dbReference type="Gene3D" id="3.40.640.10">
    <property type="entry name" value="Type I PLP-dependent aspartate aminotransferase-like (Major domain)"/>
    <property type="match status" value="1"/>
</dbReference>
<proteinExistence type="predicted"/>
<dbReference type="GO" id="GO:0046513">
    <property type="term" value="P:ceramide biosynthetic process"/>
    <property type="evidence" value="ECO:0007669"/>
    <property type="project" value="TreeGrafter"/>
</dbReference>
<dbReference type="GO" id="GO:0046512">
    <property type="term" value="P:sphingosine biosynthetic process"/>
    <property type="evidence" value="ECO:0007669"/>
    <property type="project" value="TreeGrafter"/>
</dbReference>
<dbReference type="GO" id="GO:0030170">
    <property type="term" value="F:pyridoxal phosphate binding"/>
    <property type="evidence" value="ECO:0007669"/>
    <property type="project" value="InterPro"/>
</dbReference>
<evidence type="ECO:0000313" key="6">
    <source>
        <dbReference type="Proteomes" id="UP000019132"/>
    </source>
</evidence>
<dbReference type="HOGENOM" id="CLU_015846_7_0_1"/>
<dbReference type="PANTHER" id="PTHR13693:SF3">
    <property type="entry name" value="LD36009P"/>
    <property type="match status" value="1"/>
</dbReference>
<dbReference type="EnsemblProtists" id="PYU1_T011957">
    <property type="protein sequence ID" value="PYU1_T011957"/>
    <property type="gene ID" value="PYU1_G011931"/>
</dbReference>
<keyword evidence="3" id="KW-1133">Transmembrane helix</keyword>
<sequence>MLEENVPTFAAVMCYMQFYVYLMFGHLRDFFSAIFSALHLIKPEAPPGYAPITKGFERFYVRHIYRRLCDSFFVPVASAPGAHIDIIQRVSYDHNRTFVKLDAPPKRCINHGSYNYLGFADDWMSTCSKDVFHAIDTLPVASTSSPMEFGTTTVHAELEAMLAEFIGKPAALVYNMGYGTNASTIPALMGKGTLVLSDAFNHTSIVNGSRASGATIGVFRHNDMKHLEKLLREKISEGQPRTHRPWKKVWIFVEGIYSMEGEIVDLRAVVNLAKKYKAYVYVDEAHSIGALGKTGRGVCEYTGVDPSEVDILMGTFSKCVGGMGGYITGSQEIIDHVRSSSLGTRYTMGLSPTVAQQILTAFKIIAGKDGTNLGRQKLDALRDNNNYFRQKLIDMGLITLGHFDSPVIPVMLFHLSKVREFQIECLKRNLVAVTVGFPATPLLLGRVRFCISAAHTRKDMDEALEIVKEVSDLCAVRFLKNEVKHKKVV</sequence>
<reference evidence="5" key="3">
    <citation type="submission" date="2015-02" db="UniProtKB">
        <authorList>
            <consortium name="EnsemblProtists"/>
        </authorList>
    </citation>
    <scope>IDENTIFICATION</scope>
    <source>
        <strain evidence="5">DAOM BR144</strain>
    </source>
</reference>
<evidence type="ECO:0000256" key="2">
    <source>
        <dbReference type="ARBA" id="ARBA00022679"/>
    </source>
</evidence>
<dbReference type="Gene3D" id="3.90.1150.10">
    <property type="entry name" value="Aspartate Aminotransferase, domain 1"/>
    <property type="match status" value="1"/>
</dbReference>
<evidence type="ECO:0000259" key="4">
    <source>
        <dbReference type="Pfam" id="PF00155"/>
    </source>
</evidence>
<dbReference type="Proteomes" id="UP000019132">
    <property type="component" value="Unassembled WGS sequence"/>
</dbReference>
<dbReference type="InParanoid" id="K3X408"/>
<dbReference type="InterPro" id="IPR015424">
    <property type="entry name" value="PyrdxlP-dep_Trfase"/>
</dbReference>
<dbReference type="GO" id="GO:0016020">
    <property type="term" value="C:membrane"/>
    <property type="evidence" value="ECO:0007669"/>
    <property type="project" value="GOC"/>
</dbReference>
<evidence type="ECO:0000256" key="3">
    <source>
        <dbReference type="SAM" id="Phobius"/>
    </source>
</evidence>
<dbReference type="STRING" id="431595.K3X408"/>
<name>K3X408_GLOUD</name>
<feature type="domain" description="Aminotransferase class I/classII large" evidence="4">
    <location>
        <begin position="108"/>
        <end position="465"/>
    </location>
</feature>
<dbReference type="Pfam" id="PF00155">
    <property type="entry name" value="Aminotran_1_2"/>
    <property type="match status" value="1"/>
</dbReference>
<dbReference type="FunCoup" id="K3X408">
    <property type="interactions" value="2"/>
</dbReference>
<evidence type="ECO:0000313" key="5">
    <source>
        <dbReference type="EnsemblProtists" id="PYU1_T011957"/>
    </source>
</evidence>
<reference evidence="6" key="2">
    <citation type="submission" date="2010-04" db="EMBL/GenBank/DDBJ databases">
        <authorList>
            <person name="Buell R."/>
            <person name="Hamilton J."/>
            <person name="Hostetler J."/>
        </authorList>
    </citation>
    <scope>NUCLEOTIDE SEQUENCE [LARGE SCALE GENOMIC DNA]</scope>
    <source>
        <strain evidence="6">DAOM:BR144</strain>
    </source>
</reference>
<organism evidence="5 6">
    <name type="scientific">Globisporangium ultimum (strain ATCC 200006 / CBS 805.95 / DAOM BR144)</name>
    <name type="common">Pythium ultimum</name>
    <dbReference type="NCBI Taxonomy" id="431595"/>
    <lineage>
        <taxon>Eukaryota</taxon>
        <taxon>Sar</taxon>
        <taxon>Stramenopiles</taxon>
        <taxon>Oomycota</taxon>
        <taxon>Peronosporomycetes</taxon>
        <taxon>Pythiales</taxon>
        <taxon>Pythiaceae</taxon>
        <taxon>Globisporangium</taxon>
    </lineage>
</organism>
<dbReference type="eggNOG" id="KOG1357">
    <property type="taxonomic scope" value="Eukaryota"/>
</dbReference>
<keyword evidence="2" id="KW-0808">Transferase</keyword>
<dbReference type="InterPro" id="IPR015422">
    <property type="entry name" value="PyrdxlP-dep_Trfase_small"/>
</dbReference>
<protein>
    <recommendedName>
        <fullName evidence="4">Aminotransferase class I/classII large domain-containing protein</fullName>
    </recommendedName>
</protein>
<feature type="transmembrane region" description="Helical" evidence="3">
    <location>
        <begin position="6"/>
        <end position="24"/>
    </location>
</feature>